<reference evidence="1 2" key="1">
    <citation type="submission" date="2022-01" db="EMBL/GenBank/DDBJ databases">
        <authorList>
            <person name="Xiong W."/>
            <person name="Schranz E."/>
        </authorList>
    </citation>
    <scope>NUCLEOTIDE SEQUENCE [LARGE SCALE GENOMIC DNA]</scope>
</reference>
<evidence type="ECO:0000313" key="2">
    <source>
        <dbReference type="Proteomes" id="UP001157418"/>
    </source>
</evidence>
<keyword evidence="2" id="KW-1185">Reference proteome</keyword>
<gene>
    <name evidence="1" type="ORF">LVIROSA_LOCUS22796</name>
</gene>
<proteinExistence type="predicted"/>
<dbReference type="EMBL" id="CAKMRJ010004445">
    <property type="protein sequence ID" value="CAH1436423.1"/>
    <property type="molecule type" value="Genomic_DNA"/>
</dbReference>
<organism evidence="1 2">
    <name type="scientific">Lactuca virosa</name>
    <dbReference type="NCBI Taxonomy" id="75947"/>
    <lineage>
        <taxon>Eukaryota</taxon>
        <taxon>Viridiplantae</taxon>
        <taxon>Streptophyta</taxon>
        <taxon>Embryophyta</taxon>
        <taxon>Tracheophyta</taxon>
        <taxon>Spermatophyta</taxon>
        <taxon>Magnoliopsida</taxon>
        <taxon>eudicotyledons</taxon>
        <taxon>Gunneridae</taxon>
        <taxon>Pentapetalae</taxon>
        <taxon>asterids</taxon>
        <taxon>campanulids</taxon>
        <taxon>Asterales</taxon>
        <taxon>Asteraceae</taxon>
        <taxon>Cichorioideae</taxon>
        <taxon>Cichorieae</taxon>
        <taxon>Lactucinae</taxon>
        <taxon>Lactuca</taxon>
    </lineage>
</organism>
<protein>
    <submittedName>
        <fullName evidence="1">Uncharacterized protein</fullName>
    </submittedName>
</protein>
<sequence length="159" mass="18893">MKPLQTLPRLHRHLLLPNGDLLLLHRRLLCPLSLSFSLHMPRQTNWLRCSVSRFDAINLETTVILMMEKNPCTFHMLEQHLEGIFWNFIRLNSFAKFLKKGPVQSTQERKNMNRKMLEKEKGNEGMLEKKIRVILHKEQNQWRLIQAQQLCLPLSLTLM</sequence>
<comment type="caution">
    <text evidence="1">The sequence shown here is derived from an EMBL/GenBank/DDBJ whole genome shotgun (WGS) entry which is preliminary data.</text>
</comment>
<name>A0AAU9NFE4_9ASTR</name>
<accession>A0AAU9NFE4</accession>
<dbReference type="Proteomes" id="UP001157418">
    <property type="component" value="Unassembled WGS sequence"/>
</dbReference>
<evidence type="ECO:0000313" key="1">
    <source>
        <dbReference type="EMBL" id="CAH1436423.1"/>
    </source>
</evidence>
<dbReference type="AlphaFoldDB" id="A0AAU9NFE4"/>